<evidence type="ECO:0000256" key="1">
    <source>
        <dbReference type="SAM" id="MobiDB-lite"/>
    </source>
</evidence>
<proteinExistence type="predicted"/>
<accession>A0A9D4DCX5</accession>
<evidence type="ECO:0000313" key="2">
    <source>
        <dbReference type="EMBL" id="KAH3747029.1"/>
    </source>
</evidence>
<gene>
    <name evidence="2" type="ORF">DPMN_181450</name>
</gene>
<dbReference type="EMBL" id="JAIWYP010000010">
    <property type="protein sequence ID" value="KAH3747029.1"/>
    <property type="molecule type" value="Genomic_DNA"/>
</dbReference>
<comment type="caution">
    <text evidence="2">The sequence shown here is derived from an EMBL/GenBank/DDBJ whole genome shotgun (WGS) entry which is preliminary data.</text>
</comment>
<reference evidence="2" key="1">
    <citation type="journal article" date="2019" name="bioRxiv">
        <title>The Genome of the Zebra Mussel, Dreissena polymorpha: A Resource for Invasive Species Research.</title>
        <authorList>
            <person name="McCartney M.A."/>
            <person name="Auch B."/>
            <person name="Kono T."/>
            <person name="Mallez S."/>
            <person name="Zhang Y."/>
            <person name="Obille A."/>
            <person name="Becker A."/>
            <person name="Abrahante J.E."/>
            <person name="Garbe J."/>
            <person name="Badalamenti J.P."/>
            <person name="Herman A."/>
            <person name="Mangelson H."/>
            <person name="Liachko I."/>
            <person name="Sullivan S."/>
            <person name="Sone E.D."/>
            <person name="Koren S."/>
            <person name="Silverstein K.A.T."/>
            <person name="Beckman K.B."/>
            <person name="Gohl D.M."/>
        </authorList>
    </citation>
    <scope>NUCLEOTIDE SEQUENCE</scope>
    <source>
        <strain evidence="2">Duluth1</strain>
        <tissue evidence="2">Whole animal</tissue>
    </source>
</reference>
<dbReference type="AlphaFoldDB" id="A0A9D4DCX5"/>
<feature type="compositionally biased region" description="Basic residues" evidence="1">
    <location>
        <begin position="65"/>
        <end position="74"/>
    </location>
</feature>
<organism evidence="2 3">
    <name type="scientific">Dreissena polymorpha</name>
    <name type="common">Zebra mussel</name>
    <name type="synonym">Mytilus polymorpha</name>
    <dbReference type="NCBI Taxonomy" id="45954"/>
    <lineage>
        <taxon>Eukaryota</taxon>
        <taxon>Metazoa</taxon>
        <taxon>Spiralia</taxon>
        <taxon>Lophotrochozoa</taxon>
        <taxon>Mollusca</taxon>
        <taxon>Bivalvia</taxon>
        <taxon>Autobranchia</taxon>
        <taxon>Heteroconchia</taxon>
        <taxon>Euheterodonta</taxon>
        <taxon>Imparidentia</taxon>
        <taxon>Neoheterodontei</taxon>
        <taxon>Myida</taxon>
        <taxon>Dreissenoidea</taxon>
        <taxon>Dreissenidae</taxon>
        <taxon>Dreissena</taxon>
    </lineage>
</organism>
<reference evidence="2" key="2">
    <citation type="submission" date="2020-11" db="EMBL/GenBank/DDBJ databases">
        <authorList>
            <person name="McCartney M.A."/>
            <person name="Auch B."/>
            <person name="Kono T."/>
            <person name="Mallez S."/>
            <person name="Becker A."/>
            <person name="Gohl D.M."/>
            <person name="Silverstein K.A.T."/>
            <person name="Koren S."/>
            <person name="Bechman K.B."/>
            <person name="Herman A."/>
            <person name="Abrahante J.E."/>
            <person name="Garbe J."/>
        </authorList>
    </citation>
    <scope>NUCLEOTIDE SEQUENCE</scope>
    <source>
        <strain evidence="2">Duluth1</strain>
        <tissue evidence="2">Whole animal</tissue>
    </source>
</reference>
<name>A0A9D4DCX5_DREPO</name>
<feature type="region of interest" description="Disordered" evidence="1">
    <location>
        <begin position="34"/>
        <end position="74"/>
    </location>
</feature>
<evidence type="ECO:0000313" key="3">
    <source>
        <dbReference type="Proteomes" id="UP000828390"/>
    </source>
</evidence>
<protein>
    <submittedName>
        <fullName evidence="2">Uncharacterized protein</fullName>
    </submittedName>
</protein>
<dbReference type="Proteomes" id="UP000828390">
    <property type="component" value="Unassembled WGS sequence"/>
</dbReference>
<sequence>MRGGKDAIRDYLKNKVAQTSVTSECCPCKLKIRRRSRPNPSGREITDDQLMAEMDQLEKENSSPKPRKKERSPN</sequence>
<keyword evidence="3" id="KW-1185">Reference proteome</keyword>